<comment type="caution">
    <text evidence="12">The sequence shown here is derived from an EMBL/GenBank/DDBJ whole genome shotgun (WGS) entry which is preliminary data.</text>
</comment>
<keyword evidence="4" id="KW-0597">Phosphoprotein</keyword>
<dbReference type="PANTHER" id="PTHR36203:SF1">
    <property type="entry name" value="ASCORBATE-SPECIFIC PTS SYSTEM EIIA COMPONENT"/>
    <property type="match status" value="1"/>
</dbReference>
<dbReference type="SUPFAM" id="SSF55804">
    <property type="entry name" value="Phoshotransferase/anion transport protein"/>
    <property type="match status" value="1"/>
</dbReference>
<keyword evidence="5" id="KW-0808">Transferase</keyword>
<keyword evidence="2" id="KW-0813">Transport</keyword>
<evidence type="ECO:0000259" key="11">
    <source>
        <dbReference type="PROSITE" id="PS51094"/>
    </source>
</evidence>
<evidence type="ECO:0000256" key="6">
    <source>
        <dbReference type="ARBA" id="ARBA00022683"/>
    </source>
</evidence>
<gene>
    <name evidence="12" type="ORF">GCM10023211_14740</name>
</gene>
<keyword evidence="13" id="KW-1185">Reference proteome</keyword>
<dbReference type="Pfam" id="PF00359">
    <property type="entry name" value="PTS_EIIA_2"/>
    <property type="match status" value="1"/>
</dbReference>
<keyword evidence="6" id="KW-0598">Phosphotransferase system</keyword>
<dbReference type="PROSITE" id="PS51094">
    <property type="entry name" value="PTS_EIIA_TYPE_2"/>
    <property type="match status" value="1"/>
</dbReference>
<evidence type="ECO:0000256" key="5">
    <source>
        <dbReference type="ARBA" id="ARBA00022679"/>
    </source>
</evidence>
<organism evidence="12 13">
    <name type="scientific">Orbus sasakiae</name>
    <dbReference type="NCBI Taxonomy" id="1078475"/>
    <lineage>
        <taxon>Bacteria</taxon>
        <taxon>Pseudomonadati</taxon>
        <taxon>Pseudomonadota</taxon>
        <taxon>Gammaproteobacteria</taxon>
        <taxon>Orbales</taxon>
        <taxon>Orbaceae</taxon>
        <taxon>Orbus</taxon>
    </lineage>
</organism>
<reference evidence="13" key="1">
    <citation type="journal article" date="2019" name="Int. J. Syst. Evol. Microbiol.">
        <title>The Global Catalogue of Microorganisms (GCM) 10K type strain sequencing project: providing services to taxonomists for standard genome sequencing and annotation.</title>
        <authorList>
            <consortium name="The Broad Institute Genomics Platform"/>
            <consortium name="The Broad Institute Genome Sequencing Center for Infectious Disease"/>
            <person name="Wu L."/>
            <person name="Ma J."/>
        </authorList>
    </citation>
    <scope>NUCLEOTIDE SEQUENCE [LARGE SCALE GENOMIC DNA]</scope>
    <source>
        <strain evidence="13">JCM 18050</strain>
    </source>
</reference>
<evidence type="ECO:0000256" key="8">
    <source>
        <dbReference type="ARBA" id="ARBA00037387"/>
    </source>
</evidence>
<dbReference type="InterPro" id="IPR016152">
    <property type="entry name" value="PTrfase/Anion_transptr"/>
</dbReference>
<dbReference type="InterPro" id="IPR051351">
    <property type="entry name" value="Ascorbate-PTS_EIIA_comp"/>
</dbReference>
<name>A0ABP9N5W7_9GAMM</name>
<evidence type="ECO:0000256" key="2">
    <source>
        <dbReference type="ARBA" id="ARBA00022448"/>
    </source>
</evidence>
<evidence type="ECO:0000256" key="3">
    <source>
        <dbReference type="ARBA" id="ARBA00022490"/>
    </source>
</evidence>
<sequence length="150" mass="16586">MSIIFNSSLIALNVVCQTPEQVIEKSGQLLFDAKLCSADYITAMKQVYHEYGAYIVLDHGIAMPHARPDRGVLANGFSIMTLAQPVSFGHPEFDPVHVVISIASQQSSSHLTMIQLIANLIEQGIVKVAMQATTQKYLFDFIHPLITEEK</sequence>
<dbReference type="EMBL" id="BAABHY010000001">
    <property type="protein sequence ID" value="GAA5110349.1"/>
    <property type="molecule type" value="Genomic_DNA"/>
</dbReference>
<evidence type="ECO:0000256" key="1">
    <source>
        <dbReference type="ARBA" id="ARBA00004496"/>
    </source>
</evidence>
<evidence type="ECO:0000313" key="12">
    <source>
        <dbReference type="EMBL" id="GAA5110349.1"/>
    </source>
</evidence>
<evidence type="ECO:0000256" key="4">
    <source>
        <dbReference type="ARBA" id="ARBA00022553"/>
    </source>
</evidence>
<dbReference type="RefSeq" id="WP_345490441.1">
    <property type="nucleotide sequence ID" value="NZ_BAABHY010000001.1"/>
</dbReference>
<dbReference type="Gene3D" id="3.40.930.10">
    <property type="entry name" value="Mannitol-specific EII, Chain A"/>
    <property type="match status" value="1"/>
</dbReference>
<proteinExistence type="predicted"/>
<comment type="subcellular location">
    <subcellularLocation>
        <location evidence="1">Cytoplasm</location>
    </subcellularLocation>
</comment>
<keyword evidence="12" id="KW-0762">Sugar transport</keyword>
<evidence type="ECO:0000256" key="7">
    <source>
        <dbReference type="ARBA" id="ARBA00022777"/>
    </source>
</evidence>
<keyword evidence="7" id="KW-0418">Kinase</keyword>
<comment type="function">
    <text evidence="8">The phosphoenolpyruvate-dependent sugar phosphotransferase system (sugar PTS), a major carbohydrate active transport system, catalyzes the phosphorylation of incoming sugar substrates concomitantly with their translocation across the cell membrane. The enzyme II UlaABC PTS system is involved in ascorbate transport.</text>
</comment>
<accession>A0ABP9N5W7</accession>
<evidence type="ECO:0000256" key="9">
    <source>
        <dbReference type="ARBA" id="ARBA00041175"/>
    </source>
</evidence>
<keyword evidence="3" id="KW-0963">Cytoplasm</keyword>
<protein>
    <recommendedName>
        <fullName evidence="9">Ascorbate-specific PTS system EIIA component</fullName>
    </recommendedName>
    <alternativeName>
        <fullName evidence="10">Ascorbate-specific phosphotransferase enzyme IIA component</fullName>
    </alternativeName>
</protein>
<evidence type="ECO:0000256" key="10">
    <source>
        <dbReference type="ARBA" id="ARBA00042072"/>
    </source>
</evidence>
<dbReference type="Proteomes" id="UP001500171">
    <property type="component" value="Unassembled WGS sequence"/>
</dbReference>
<dbReference type="PANTHER" id="PTHR36203">
    <property type="entry name" value="ASCORBATE-SPECIFIC PTS SYSTEM EIIA COMPONENT"/>
    <property type="match status" value="1"/>
</dbReference>
<evidence type="ECO:0000313" key="13">
    <source>
        <dbReference type="Proteomes" id="UP001500171"/>
    </source>
</evidence>
<feature type="domain" description="PTS EIIA type-2" evidence="11">
    <location>
        <begin position="3"/>
        <end position="149"/>
    </location>
</feature>
<dbReference type="InterPro" id="IPR002178">
    <property type="entry name" value="PTS_EIIA_type-2_dom"/>
</dbReference>